<comment type="function">
    <text evidence="4">Acts as a flagellar brake, regulating swimming and swarming in a bis-(3'-5') cyclic diguanylic acid (c-di-GMP)-dependent manner. Binds 1 c-di-GMP dimer per subunit. Increasing levels of c-di-GMP lead to decreased motility.</text>
</comment>
<dbReference type="Gene3D" id="2.30.110.10">
    <property type="entry name" value="Electron Transport, Fmn-binding Protein, Chain A"/>
    <property type="match status" value="1"/>
</dbReference>
<dbReference type="InterPro" id="IPR023787">
    <property type="entry name" value="T3SS_YcgR"/>
</dbReference>
<evidence type="ECO:0000313" key="8">
    <source>
        <dbReference type="Proteomes" id="UP001162030"/>
    </source>
</evidence>
<comment type="subunit">
    <text evidence="4">Monomer. Interacts with the flagellar basal bodies.</text>
</comment>
<dbReference type="EMBL" id="OX458333">
    <property type="protein sequence ID" value="CAI8974603.1"/>
    <property type="molecule type" value="Genomic_DNA"/>
</dbReference>
<name>A0ABM9I9J0_9GAMM</name>
<feature type="domain" description="Type III secretion system flagellar brake protein YcgR PilZN" evidence="6">
    <location>
        <begin position="13"/>
        <end position="117"/>
    </location>
</feature>
<keyword evidence="7" id="KW-0969">Cilium</keyword>
<dbReference type="Pfam" id="PF07238">
    <property type="entry name" value="PilZ"/>
    <property type="match status" value="1"/>
</dbReference>
<dbReference type="Gene3D" id="2.40.10.220">
    <property type="entry name" value="predicted glycosyltransferase like domains"/>
    <property type="match status" value="1"/>
</dbReference>
<evidence type="ECO:0000256" key="2">
    <source>
        <dbReference type="ARBA" id="ARBA00022741"/>
    </source>
</evidence>
<accession>A0ABM9I9J0</accession>
<evidence type="ECO:0000256" key="1">
    <source>
        <dbReference type="ARBA" id="ARBA00022636"/>
    </source>
</evidence>
<organism evidence="7 8">
    <name type="scientific">Methylocaldum szegediense</name>
    <dbReference type="NCBI Taxonomy" id="73780"/>
    <lineage>
        <taxon>Bacteria</taxon>
        <taxon>Pseudomonadati</taxon>
        <taxon>Pseudomonadota</taxon>
        <taxon>Gammaproteobacteria</taxon>
        <taxon>Methylococcales</taxon>
        <taxon>Methylococcaceae</taxon>
        <taxon>Methylocaldum</taxon>
    </lineage>
</organism>
<protein>
    <recommendedName>
        <fullName evidence="4">Flagellar brake protein YcgR</fullName>
    </recommendedName>
    <alternativeName>
        <fullName evidence="4">Cyclic di-GMP binding protein YcgR</fullName>
    </alternativeName>
</protein>
<gene>
    <name evidence="4 7" type="primary">ycgR</name>
    <name evidence="7" type="ORF">MSZNOR_4969</name>
</gene>
<keyword evidence="7" id="KW-0966">Cell projection</keyword>
<sequence>MPAEISEIPDVHVLRSRGEIIEKLKLMQTKKCLLSAQPDGRNLGYMTTVVQVMPEKGLVVMDLSENPGINQTVLAAQKVAFRGQVDGIPSRFVLTGLVEATLNGQTVLVAAIPDSLYWRQRRKFYRVAIPIAIPAKCVLSVDGKREEFAVADISLSGLALIDKAHRLGDPFAAGHLLENCRLVLPQHGELPLSLEIRNKAPLTSANSPAGQRVGCAFRCTGRNFEVILQKFIYEVELHKKRQDDLSRRDR</sequence>
<proteinExistence type="inferred from homology"/>
<dbReference type="InterPro" id="IPR012349">
    <property type="entry name" value="Split_barrel_FMN-bd"/>
</dbReference>
<dbReference type="InterPro" id="IPR009875">
    <property type="entry name" value="PilZ_domain"/>
</dbReference>
<comment type="similarity">
    <text evidence="4">Belongs to the YcgR family.</text>
</comment>
<dbReference type="RefSeq" id="WP_026608787.1">
    <property type="nucleotide sequence ID" value="NZ_OX458333.1"/>
</dbReference>
<comment type="subcellular location">
    <subcellularLocation>
        <location evidence="4">Bacterial flagellum basal body</location>
    </subcellularLocation>
</comment>
<evidence type="ECO:0000259" key="6">
    <source>
        <dbReference type="Pfam" id="PF07317"/>
    </source>
</evidence>
<evidence type="ECO:0000256" key="4">
    <source>
        <dbReference type="HAMAP-Rule" id="MF_01457"/>
    </source>
</evidence>
<keyword evidence="8" id="KW-1185">Reference proteome</keyword>
<evidence type="ECO:0000313" key="7">
    <source>
        <dbReference type="EMBL" id="CAI8974603.1"/>
    </source>
</evidence>
<reference evidence="7 8" key="1">
    <citation type="submission" date="2023-03" db="EMBL/GenBank/DDBJ databases">
        <authorList>
            <person name="Pearce D."/>
        </authorList>
    </citation>
    <scope>NUCLEOTIDE SEQUENCE [LARGE SCALE GENOMIC DNA]</scope>
    <source>
        <strain evidence="7">Msz</strain>
    </source>
</reference>
<evidence type="ECO:0000256" key="3">
    <source>
        <dbReference type="ARBA" id="ARBA00023143"/>
    </source>
</evidence>
<keyword evidence="1 4" id="KW-0973">c-di-GMP</keyword>
<dbReference type="HAMAP" id="MF_01457">
    <property type="entry name" value="YcgR"/>
    <property type="match status" value="1"/>
</dbReference>
<evidence type="ECO:0000259" key="5">
    <source>
        <dbReference type="Pfam" id="PF07238"/>
    </source>
</evidence>
<feature type="domain" description="PilZ" evidence="5">
    <location>
        <begin position="120"/>
        <end position="220"/>
    </location>
</feature>
<dbReference type="Proteomes" id="UP001162030">
    <property type="component" value="Chromosome"/>
</dbReference>
<keyword evidence="2 4" id="KW-0547">Nucleotide-binding</keyword>
<keyword evidence="3 4" id="KW-0975">Bacterial flagellum</keyword>
<keyword evidence="7" id="KW-0282">Flagellum</keyword>
<dbReference type="Pfam" id="PF07317">
    <property type="entry name" value="PilZN"/>
    <property type="match status" value="1"/>
</dbReference>
<dbReference type="InterPro" id="IPR009926">
    <property type="entry name" value="T3SS_YcgR_PilZN"/>
</dbReference>